<organism evidence="1 2">
    <name type="scientific">Sphaerodactylus townsendi</name>
    <dbReference type="NCBI Taxonomy" id="933632"/>
    <lineage>
        <taxon>Eukaryota</taxon>
        <taxon>Metazoa</taxon>
        <taxon>Chordata</taxon>
        <taxon>Craniata</taxon>
        <taxon>Vertebrata</taxon>
        <taxon>Euteleostomi</taxon>
        <taxon>Lepidosauria</taxon>
        <taxon>Squamata</taxon>
        <taxon>Bifurcata</taxon>
        <taxon>Gekkota</taxon>
        <taxon>Sphaerodactylidae</taxon>
        <taxon>Sphaerodactylus</taxon>
    </lineage>
</organism>
<proteinExistence type="predicted"/>
<dbReference type="EMBL" id="CM037616">
    <property type="protein sequence ID" value="KAH7991279.1"/>
    <property type="molecule type" value="Genomic_DNA"/>
</dbReference>
<reference evidence="1" key="1">
    <citation type="submission" date="2021-08" db="EMBL/GenBank/DDBJ databases">
        <title>The first chromosome-level gecko genome reveals the dynamic sex chromosomes of Neotropical dwarf geckos (Sphaerodactylidae: Sphaerodactylus).</title>
        <authorList>
            <person name="Pinto B.J."/>
            <person name="Keating S.E."/>
            <person name="Gamble T."/>
        </authorList>
    </citation>
    <scope>NUCLEOTIDE SEQUENCE</scope>
    <source>
        <strain evidence="1">TG3544</strain>
    </source>
</reference>
<evidence type="ECO:0000313" key="1">
    <source>
        <dbReference type="EMBL" id="KAH7991279.1"/>
    </source>
</evidence>
<comment type="caution">
    <text evidence="1">The sequence shown here is derived from an EMBL/GenBank/DDBJ whole genome shotgun (WGS) entry which is preliminary data.</text>
</comment>
<keyword evidence="2" id="KW-1185">Reference proteome</keyword>
<dbReference type="Proteomes" id="UP000827872">
    <property type="component" value="Linkage Group LG03"/>
</dbReference>
<sequence>MATEWKEAPSLAFLFQPAGLQHQVKQEPVDELPYIWGSQEYPKAVPILSVGCGGSRSSLWGNGDVSFEGSVDARQWLRRQEIMEQTQLTSRSLPEAEQTTFDIEVEQLGRDPQLEADGDVNSVGIRLIWETEKEEKPNLEISKQVEPPRMIMEKLPWRPMKDGMPGNRHKAEIEPRNASEKQEGNFAPGWGAAKDFGDANEGTVLKNELQSSYVEECVAAYDN</sequence>
<accession>A0ACB8EFE9</accession>
<gene>
    <name evidence="1" type="ORF">K3G42_004062</name>
</gene>
<name>A0ACB8EFE9_9SAUR</name>
<protein>
    <submittedName>
        <fullName evidence="1">Uncharacterized protein</fullName>
    </submittedName>
</protein>
<evidence type="ECO:0000313" key="2">
    <source>
        <dbReference type="Proteomes" id="UP000827872"/>
    </source>
</evidence>